<comment type="caution">
    <text evidence="1">The sequence shown here is derived from an EMBL/GenBank/DDBJ whole genome shotgun (WGS) entry which is preliminary data.</text>
</comment>
<gene>
    <name evidence="1" type="ORF">GFD25_11700</name>
</gene>
<accession>A0A6N9Z874</accession>
<evidence type="ECO:0000313" key="1">
    <source>
        <dbReference type="EMBL" id="NEG90626.1"/>
    </source>
</evidence>
<dbReference type="Proteomes" id="UP000469194">
    <property type="component" value="Unassembled WGS sequence"/>
</dbReference>
<dbReference type="RefSeq" id="WP_163233050.1">
    <property type="nucleotide sequence ID" value="NZ_WHZW01000038.1"/>
</dbReference>
<keyword evidence="2" id="KW-1185">Reference proteome</keyword>
<dbReference type="EMBL" id="WHZW01000038">
    <property type="protein sequence ID" value="NEG90626.1"/>
    <property type="molecule type" value="Genomic_DNA"/>
</dbReference>
<sequence length="88" mass="9782">MKPGDPGYYPDPADYASLKDMYASPEFAALPLEDILACYAGEFDGDSIYHFNDPKNPRNDEEAKKMAIECLITGKPRPWDKVPEGAVI</sequence>
<protein>
    <submittedName>
        <fullName evidence="1">Uncharacterized protein</fullName>
    </submittedName>
</protein>
<reference evidence="1 2" key="1">
    <citation type="submission" date="2019-10" db="EMBL/GenBank/DDBJ databases">
        <title>Bifidobacterium from non-human primates.</title>
        <authorList>
            <person name="Modesto M."/>
        </authorList>
    </citation>
    <scope>NUCLEOTIDE SEQUENCE [LARGE SCALE GENOMIC DNA]</scope>
    <source>
        <strain evidence="1 2">TRE17</strain>
    </source>
</reference>
<dbReference type="AlphaFoldDB" id="A0A6N9Z874"/>
<proteinExistence type="predicted"/>
<evidence type="ECO:0000313" key="2">
    <source>
        <dbReference type="Proteomes" id="UP000469194"/>
    </source>
</evidence>
<organism evidence="1 2">
    <name type="scientific">Bifidobacterium aerophilum</name>
    <dbReference type="NCBI Taxonomy" id="1798155"/>
    <lineage>
        <taxon>Bacteria</taxon>
        <taxon>Bacillati</taxon>
        <taxon>Actinomycetota</taxon>
        <taxon>Actinomycetes</taxon>
        <taxon>Bifidobacteriales</taxon>
        <taxon>Bifidobacteriaceae</taxon>
        <taxon>Bifidobacterium</taxon>
    </lineage>
</organism>
<name>A0A6N9Z874_9BIFI</name>